<dbReference type="Proteomes" id="UP000190130">
    <property type="component" value="Unassembled WGS sequence"/>
</dbReference>
<evidence type="ECO:0000313" key="5">
    <source>
        <dbReference type="Proteomes" id="UP000051562"/>
    </source>
</evidence>
<dbReference type="STRING" id="53254.SAMN05660750_01344"/>
<evidence type="ECO:0000313" key="4">
    <source>
        <dbReference type="EMBL" id="SKB57595.1"/>
    </source>
</evidence>
<gene>
    <name evidence="3" type="ORF">ARD30_02345</name>
    <name evidence="4" type="ORF">SAMN05660750_01344</name>
</gene>
<accession>A0A0Q3M7H1</accession>
<dbReference type="InterPro" id="IPR001173">
    <property type="entry name" value="Glyco_trans_2-like"/>
</dbReference>
<sequence length="892" mass="98036">MRDEAQDLIAIAMPLYGHAALVIEALESALASVSACRLAIVVSVDGDPHHEVFDQLTLHAAAHPEVHVIFGENAGPGGARNRAIDYILEELPEAKAVYFLDADNRVLPDTVETLYRRLKASEAGWVYTNIDTFSVNWRAHYGDSYSRLIHCISDNICDTGSMISIDVFRAGVRFEEDRQNGFEDWEFWLSAIEKGFVGEPCHDTAFEYRLRAESRFKEANRDRPAAMSFLRRRHKALFRRPALVGFEHEEAPRYALIRTGEGMLDVFTDPTLPAGQIGFDEAVRAFWGHVGEPDNVHFPPFIAACGSETLKLLARSRLLPNLLCHLETLAERCNVVFVELCNAVSQRSIEWEILPSGARQGAADLTFVSTGLIRNVIDDDALDWFSSIGRDQTWPTSARLKISFPFPKAPQRRSLIRPEQALLNLVSALTTSPLRPTASTRWTWRPRRLPALSELYKLLRTELGGSPVLPVAHHAGPRRTAAVLVPNASFGGAEKVAYAAGRELRQNGFETHLFVLGSERMDVLDEFDQAFDHLHFWKDGIPAWGGSGQFLGQDFITDEHPLDWAGLKGLLSGFDLIVNNHVMAAHPLMAQLRSAGTRTACYLHVVDETALRRPAGQPYAAIAFEHAYDAFLTCSEQLKSYLHSFGVPFGKIFAVPNAASFSIDAKLRAQVSEARKAGRGNEPLRLLYMGRLDRQKGIDRLHGMLAQLKERGVPIEARAIGGEILSDDPSSSWMTRLRSLDVDVAPPVFAAKDIAAHLAWADILVMPSRWEGAPLMIAEAQQLGCVPMATAVGAVEELVVDGEDGVLIGNAADARIVVEMARTIATLAQDRATLGRLAEGALATAAERSWSASFADFIAWSDTIAPTAPIQRNIASGERAGDEAAPSVRAVA</sequence>
<dbReference type="RefSeq" id="WP_055726948.1">
    <property type="nucleotide sequence ID" value="NZ_FUYX01000003.1"/>
</dbReference>
<dbReference type="PANTHER" id="PTHR12526">
    <property type="entry name" value="GLYCOSYLTRANSFERASE"/>
    <property type="match status" value="1"/>
</dbReference>
<proteinExistence type="predicted"/>
<feature type="domain" description="Glycosyltransferase 2-like" evidence="1">
    <location>
        <begin position="11"/>
        <end position="139"/>
    </location>
</feature>
<keyword evidence="3" id="KW-0808">Transferase</keyword>
<dbReference type="InterPro" id="IPR029044">
    <property type="entry name" value="Nucleotide-diphossugar_trans"/>
</dbReference>
<feature type="domain" description="Glycosyltransferase subfamily 4-like N-terminal" evidence="2">
    <location>
        <begin position="490"/>
        <end position="658"/>
    </location>
</feature>
<dbReference type="Pfam" id="PF00535">
    <property type="entry name" value="Glycos_transf_2"/>
    <property type="match status" value="1"/>
</dbReference>
<dbReference type="Gene3D" id="3.90.550.10">
    <property type="entry name" value="Spore Coat Polysaccharide Biosynthesis Protein SpsA, Chain A"/>
    <property type="match status" value="1"/>
</dbReference>
<keyword evidence="5" id="KW-1185">Reference proteome</keyword>
<dbReference type="OrthoDB" id="9807414at2"/>
<evidence type="ECO:0000313" key="3">
    <source>
        <dbReference type="EMBL" id="KQK31745.1"/>
    </source>
</evidence>
<dbReference type="CDD" id="cd03801">
    <property type="entry name" value="GT4_PimA-like"/>
    <property type="match status" value="1"/>
</dbReference>
<dbReference type="Gene3D" id="3.40.50.2000">
    <property type="entry name" value="Glycogen Phosphorylase B"/>
    <property type="match status" value="2"/>
</dbReference>
<dbReference type="InterPro" id="IPR028098">
    <property type="entry name" value="Glyco_trans_4-like_N"/>
</dbReference>
<dbReference type="SUPFAM" id="SSF53448">
    <property type="entry name" value="Nucleotide-diphospho-sugar transferases"/>
    <property type="match status" value="1"/>
</dbReference>
<dbReference type="AlphaFoldDB" id="A0A0Q3M7H1"/>
<dbReference type="GO" id="GO:0016757">
    <property type="term" value="F:glycosyltransferase activity"/>
    <property type="evidence" value="ECO:0007669"/>
    <property type="project" value="UniProtKB-ARBA"/>
</dbReference>
<evidence type="ECO:0000313" key="6">
    <source>
        <dbReference type="Proteomes" id="UP000190130"/>
    </source>
</evidence>
<dbReference type="SUPFAM" id="SSF53756">
    <property type="entry name" value="UDP-Glycosyltransferase/glycogen phosphorylase"/>
    <property type="match status" value="1"/>
</dbReference>
<dbReference type="Pfam" id="PF13692">
    <property type="entry name" value="Glyco_trans_1_4"/>
    <property type="match status" value="1"/>
</dbReference>
<name>A0A0Q3M7H1_9HYPH</name>
<organism evidence="3 5">
    <name type="scientific">Bosea thiooxidans</name>
    <dbReference type="NCBI Taxonomy" id="53254"/>
    <lineage>
        <taxon>Bacteria</taxon>
        <taxon>Pseudomonadati</taxon>
        <taxon>Pseudomonadota</taxon>
        <taxon>Alphaproteobacteria</taxon>
        <taxon>Hyphomicrobiales</taxon>
        <taxon>Boseaceae</taxon>
        <taxon>Bosea</taxon>
    </lineage>
</organism>
<dbReference type="CDD" id="cd00761">
    <property type="entry name" value="Glyco_tranf_GTA_type"/>
    <property type="match status" value="1"/>
</dbReference>
<protein>
    <submittedName>
        <fullName evidence="3">Glycosyl transferase family 1</fullName>
    </submittedName>
    <submittedName>
        <fullName evidence="4">Glycosyltransferase involved in cell wall bisynthesis</fullName>
    </submittedName>
</protein>
<dbReference type="Proteomes" id="UP000051562">
    <property type="component" value="Unassembled WGS sequence"/>
</dbReference>
<dbReference type="Pfam" id="PF13439">
    <property type="entry name" value="Glyco_transf_4"/>
    <property type="match status" value="1"/>
</dbReference>
<dbReference type="EMBL" id="LMAR01000012">
    <property type="protein sequence ID" value="KQK31745.1"/>
    <property type="molecule type" value="Genomic_DNA"/>
</dbReference>
<evidence type="ECO:0000259" key="2">
    <source>
        <dbReference type="Pfam" id="PF13439"/>
    </source>
</evidence>
<evidence type="ECO:0000259" key="1">
    <source>
        <dbReference type="Pfam" id="PF00535"/>
    </source>
</evidence>
<dbReference type="EMBL" id="FUYX01000003">
    <property type="protein sequence ID" value="SKB57595.1"/>
    <property type="molecule type" value="Genomic_DNA"/>
</dbReference>
<reference evidence="4 6" key="2">
    <citation type="submission" date="2017-02" db="EMBL/GenBank/DDBJ databases">
        <authorList>
            <person name="Peterson S.W."/>
        </authorList>
    </citation>
    <scope>NUCLEOTIDE SEQUENCE [LARGE SCALE GENOMIC DNA]</scope>
    <source>
        <strain evidence="4 6">DSM 9653</strain>
    </source>
</reference>
<reference evidence="3 5" key="1">
    <citation type="submission" date="2015-10" db="EMBL/GenBank/DDBJ databases">
        <title>Draft genome of Bosea thiooxidans.</title>
        <authorList>
            <person name="Wang X."/>
        </authorList>
    </citation>
    <scope>NUCLEOTIDE SEQUENCE [LARGE SCALE GENOMIC DNA]</scope>
    <source>
        <strain evidence="3 5">CGMCC 9174</strain>
    </source>
</reference>